<dbReference type="Pfam" id="PF13824">
    <property type="entry name" value="zf-Mss51"/>
    <property type="match status" value="1"/>
</dbReference>
<dbReference type="Proteomes" id="UP001219933">
    <property type="component" value="Chromosome 4"/>
</dbReference>
<dbReference type="PANTHER" id="PTHR28069:SF1">
    <property type="entry name" value="PROTEIN MSS51, MITOCHONDRIAL"/>
    <property type="match status" value="1"/>
</dbReference>
<feature type="region of interest" description="Disordered" evidence="1">
    <location>
        <begin position="352"/>
        <end position="404"/>
    </location>
</feature>
<accession>A0AAF0F0P1</accession>
<protein>
    <submittedName>
        <fullName evidence="4">Translational activator for mitochondrial COX1</fullName>
    </submittedName>
</protein>
<dbReference type="InterPro" id="IPR046824">
    <property type="entry name" value="Mss51-like_C"/>
</dbReference>
<sequence>MATLTFVRRVPVLGGAPHMQRRTLFGLFRRAPKASQTHAPERPPLLAQDDLFHKFSESPIPSIRARGERIRSLAPCPVSMSKYGIRRLVNFECPDCGWPTHYSEAEWAEDTEHGRYVARLREANEDEHDLRSGRPMHEFILPGPQPVDDTVNMSSWDVFFYTRNFRSIESDRSRRHVSKLLSFPMTVASVLHQHSPYTRSSGRLTHEGLRSLLPLRQTLHPPIGSRAQLDPVRIFVVGARAEAALPPDVWNQVSHMFPGVPLHIILIGPEAQIPPKGVPGPWNSTRYFERQTTYPAPARSVAVSEGLTLTVIQAPYEQVHTSFEPFDPYTDVFFAFAPGFGFPSQIAVEQQARLRQEERDEEERMASARATYHASEPKQRSGFRPTTVAKSPAGGDTPSDEPDPLVVARGKQGFTEVQAAPVVQAQREWAQAIGQILSTRCALFISGFSPADVERDVLAFESVDGVSGEFDWLLTPGENVFSSQQWAIADFDPRIAVKANWGIWAVRGKRYDILGPQWEE</sequence>
<keyword evidence="5" id="KW-1185">Reference proteome</keyword>
<evidence type="ECO:0000256" key="1">
    <source>
        <dbReference type="SAM" id="MobiDB-lite"/>
    </source>
</evidence>
<dbReference type="AlphaFoldDB" id="A0AAF0F0P1"/>
<feature type="domain" description="Mitochondrial splicing suppressor 51-like C-terminal" evidence="3">
    <location>
        <begin position="424"/>
        <end position="487"/>
    </location>
</feature>
<name>A0AAF0F0P1_9BASI</name>
<dbReference type="InterPro" id="IPR032717">
    <property type="entry name" value="Mss51_Znf"/>
</dbReference>
<dbReference type="PANTHER" id="PTHR28069">
    <property type="entry name" value="GH20023P"/>
    <property type="match status" value="1"/>
</dbReference>
<feature type="domain" description="Mitochondrial splicing suppressor 51-like C-terminal" evidence="3">
    <location>
        <begin position="184"/>
        <end position="345"/>
    </location>
</feature>
<feature type="domain" description="Mitochondrial splicing suppressor 51 zinc-finger" evidence="2">
    <location>
        <begin position="76"/>
        <end position="130"/>
    </location>
</feature>
<dbReference type="EMBL" id="CP119880">
    <property type="protein sequence ID" value="WFD36142.1"/>
    <property type="molecule type" value="Genomic_DNA"/>
</dbReference>
<evidence type="ECO:0000259" key="3">
    <source>
        <dbReference type="Pfam" id="PF20179"/>
    </source>
</evidence>
<evidence type="ECO:0000313" key="5">
    <source>
        <dbReference type="Proteomes" id="UP001219933"/>
    </source>
</evidence>
<gene>
    <name evidence="4" type="primary">MSS51</name>
    <name evidence="4" type="ORF">MCUN1_003017</name>
</gene>
<organism evidence="4 5">
    <name type="scientific">Malassezia cuniculi</name>
    <dbReference type="NCBI Taxonomy" id="948313"/>
    <lineage>
        <taxon>Eukaryota</taxon>
        <taxon>Fungi</taxon>
        <taxon>Dikarya</taxon>
        <taxon>Basidiomycota</taxon>
        <taxon>Ustilaginomycotina</taxon>
        <taxon>Malasseziomycetes</taxon>
        <taxon>Malasseziales</taxon>
        <taxon>Malasseziaceae</taxon>
        <taxon>Malassezia</taxon>
    </lineage>
</organism>
<feature type="compositionally biased region" description="Basic and acidic residues" evidence="1">
    <location>
        <begin position="352"/>
        <end position="366"/>
    </location>
</feature>
<evidence type="ECO:0000259" key="2">
    <source>
        <dbReference type="Pfam" id="PF13824"/>
    </source>
</evidence>
<proteinExistence type="predicted"/>
<evidence type="ECO:0000313" key="4">
    <source>
        <dbReference type="EMBL" id="WFD36142.1"/>
    </source>
</evidence>
<dbReference type="Pfam" id="PF20179">
    <property type="entry name" value="MSS51_C"/>
    <property type="match status" value="2"/>
</dbReference>
<reference evidence="4" key="1">
    <citation type="submission" date="2023-03" db="EMBL/GenBank/DDBJ databases">
        <title>Mating type loci evolution in Malassezia.</title>
        <authorList>
            <person name="Coelho M.A."/>
        </authorList>
    </citation>
    <scope>NUCLEOTIDE SEQUENCE</scope>
    <source>
        <strain evidence="4">CBS 11721</strain>
    </source>
</reference>